<dbReference type="EMBL" id="APPO01000009">
    <property type="protein sequence ID" value="ENV37629.1"/>
    <property type="molecule type" value="Genomic_DNA"/>
</dbReference>
<gene>
    <name evidence="1" type="ORF">F959_01146</name>
</gene>
<evidence type="ECO:0000313" key="2">
    <source>
        <dbReference type="Proteomes" id="UP000018445"/>
    </source>
</evidence>
<protein>
    <submittedName>
        <fullName evidence="1">Uncharacterized protein</fullName>
    </submittedName>
</protein>
<dbReference type="AlphaFoldDB" id="N8ZV39"/>
<organism evidence="1 2">
    <name type="scientific">Acinetobacter venetianus (strain ATCC 31012 / DSM 23050 / BCRC 14357 / CCUG 45561 / CIP 110063 / KCTC 2702 / LMG 19082 / RAG-1)</name>
    <dbReference type="NCBI Taxonomy" id="1191460"/>
    <lineage>
        <taxon>Bacteria</taxon>
        <taxon>Pseudomonadati</taxon>
        <taxon>Pseudomonadota</taxon>
        <taxon>Gammaproteobacteria</taxon>
        <taxon>Moraxellales</taxon>
        <taxon>Moraxellaceae</taxon>
        <taxon>Acinetobacter</taxon>
    </lineage>
</organism>
<dbReference type="GeneID" id="58194043"/>
<dbReference type="RefSeq" id="WP_004878311.1">
    <property type="nucleotide sequence ID" value="NZ_AKIQ01000054.1"/>
</dbReference>
<dbReference type="HOGENOM" id="CLU_2535017_0_0_6"/>
<evidence type="ECO:0000313" key="1">
    <source>
        <dbReference type="EMBL" id="ENV37629.1"/>
    </source>
</evidence>
<dbReference type="OrthoDB" id="1263065at2"/>
<proteinExistence type="predicted"/>
<keyword evidence="2" id="KW-1185">Reference proteome</keyword>
<accession>N8ZV39</accession>
<name>N8ZV39_ACIVR</name>
<dbReference type="Proteomes" id="UP000018445">
    <property type="component" value="Unassembled WGS sequence"/>
</dbReference>
<sequence>MKFKFLQSSFENQPTYYKGYDLWKIQWKNKDGINQCEEVWLDSASQKYSLNVYEAILPNNAKIVFLAGELSNGVYGFFVPNDE</sequence>
<comment type="caution">
    <text evidence="1">The sequence shown here is derived from an EMBL/GenBank/DDBJ whole genome shotgun (WGS) entry which is preliminary data.</text>
</comment>
<dbReference type="PATRIC" id="fig|1191460.12.peg.1130"/>
<reference evidence="1 2" key="1">
    <citation type="submission" date="2013-02" db="EMBL/GenBank/DDBJ databases">
        <title>The Genome Sequence of Acinetobacter venetianus CIP 110063.</title>
        <authorList>
            <consortium name="The Broad Institute Genome Sequencing Platform"/>
            <consortium name="The Broad Institute Genome Sequencing Center for Infectious Disease"/>
            <person name="Cerqueira G."/>
            <person name="Feldgarden M."/>
            <person name="Courvalin P."/>
            <person name="Perichon B."/>
            <person name="Grillot-Courvalin C."/>
            <person name="Clermont D."/>
            <person name="Rocha E."/>
            <person name="Yoon E.-J."/>
            <person name="Nemec A."/>
            <person name="Walker B."/>
            <person name="Young S.K."/>
            <person name="Zeng Q."/>
            <person name="Gargeya S."/>
            <person name="Fitzgerald M."/>
            <person name="Haas B."/>
            <person name="Abouelleil A."/>
            <person name="Alvarado L."/>
            <person name="Arachchi H.M."/>
            <person name="Berlin A.M."/>
            <person name="Chapman S.B."/>
            <person name="Dewar J."/>
            <person name="Goldberg J."/>
            <person name="Griggs A."/>
            <person name="Gujja S."/>
            <person name="Hansen M."/>
            <person name="Howarth C."/>
            <person name="Imamovic A."/>
            <person name="Larimer J."/>
            <person name="McCowan C."/>
            <person name="Murphy C."/>
            <person name="Neiman D."/>
            <person name="Pearson M."/>
            <person name="Priest M."/>
            <person name="Roberts A."/>
            <person name="Saif S."/>
            <person name="Shea T."/>
            <person name="Sisk P."/>
            <person name="Sykes S."/>
            <person name="Wortman J."/>
            <person name="Nusbaum C."/>
            <person name="Birren B."/>
        </authorList>
    </citation>
    <scope>NUCLEOTIDE SEQUENCE [LARGE SCALE GENOMIC DNA]</scope>
    <source>
        <strain evidence="2">ATCC 31012 / DSM 23050 / BCRC 14357 / CCUG 45561 / CIP 110063 / KCTC 2702 / LMG 19082 / RAG-1</strain>
    </source>
</reference>